<name>A0A0B4GL69_METGA</name>
<dbReference type="AlphaFoldDB" id="A0A0B4GL69"/>
<dbReference type="Proteomes" id="UP000031192">
    <property type="component" value="Unassembled WGS sequence"/>
</dbReference>
<organism evidence="1 2">
    <name type="scientific">Metarhizium guizhouense (strain ARSEF 977)</name>
    <dbReference type="NCBI Taxonomy" id="1276136"/>
    <lineage>
        <taxon>Eukaryota</taxon>
        <taxon>Fungi</taxon>
        <taxon>Dikarya</taxon>
        <taxon>Ascomycota</taxon>
        <taxon>Pezizomycotina</taxon>
        <taxon>Sordariomycetes</taxon>
        <taxon>Hypocreomycetidae</taxon>
        <taxon>Hypocreales</taxon>
        <taxon>Clavicipitaceae</taxon>
        <taxon>Metarhizium</taxon>
    </lineage>
</organism>
<evidence type="ECO:0008006" key="3">
    <source>
        <dbReference type="Google" id="ProtNLM"/>
    </source>
</evidence>
<gene>
    <name evidence="1" type="ORF">MGU_09414</name>
</gene>
<accession>A0A0B4GL69</accession>
<evidence type="ECO:0000313" key="2">
    <source>
        <dbReference type="Proteomes" id="UP000031192"/>
    </source>
</evidence>
<comment type="caution">
    <text evidence="1">The sequence shown here is derived from an EMBL/GenBank/DDBJ whole genome shotgun (WGS) entry which is preliminary data.</text>
</comment>
<dbReference type="HOGENOM" id="CLU_067641_0_0_1"/>
<evidence type="ECO:0000313" key="1">
    <source>
        <dbReference type="EMBL" id="KID83323.1"/>
    </source>
</evidence>
<keyword evidence="2" id="KW-1185">Reference proteome</keyword>
<reference evidence="1 2" key="1">
    <citation type="journal article" date="2014" name="Proc. Natl. Acad. Sci. U.S.A.">
        <title>Trajectory and genomic determinants of fungal-pathogen speciation and host adaptation.</title>
        <authorList>
            <person name="Hu X."/>
            <person name="Xiao G."/>
            <person name="Zheng P."/>
            <person name="Shang Y."/>
            <person name="Su Y."/>
            <person name="Zhang X."/>
            <person name="Liu X."/>
            <person name="Zhan S."/>
            <person name="St Leger R.J."/>
            <person name="Wang C."/>
        </authorList>
    </citation>
    <scope>NUCLEOTIDE SEQUENCE [LARGE SCALE GENOMIC DNA]</scope>
    <source>
        <strain evidence="1 2">ARSEF 977</strain>
    </source>
</reference>
<protein>
    <recommendedName>
        <fullName evidence="3">Protein kinase-like domain protein</fullName>
    </recommendedName>
</protein>
<proteinExistence type="predicted"/>
<sequence>MESSRCSPKITIHGHIARPGGKCSAVVYDTANDDWHGVELEVTSHGAEEKTTDMKWLSCIIEEYLRHSYVDIRADPDHEWSADGTDCRDNSYTIRIWPRNRMLFYGHRSTDTFQPTAFDIKNPHPLGYRVYRCSWKGQDCVLKYIESDTDAGAIEMEIEKRKDLINKAQIPANQVNSEMSRRFCLVPILAVVVADWQPTKPKTIVGILMPYAGEDLGILAKNSGGNLPITLQQLQDLVRGVRELGKYELVQGDIRRWNTLLQPSTTAAKPSLMLIDIDMELPGYPGDAKALGKLLRWCLENSAALSEDKQAKVKLINAVKALLSENFDMAIDCLSATKQSMRRAPPSTASRHVNNVG</sequence>
<dbReference type="EMBL" id="AZNH01000062">
    <property type="protein sequence ID" value="KID83323.1"/>
    <property type="molecule type" value="Genomic_DNA"/>
</dbReference>